<evidence type="ECO:0000256" key="4">
    <source>
        <dbReference type="SAM" id="MobiDB-lite"/>
    </source>
</evidence>
<evidence type="ECO:0000259" key="5">
    <source>
        <dbReference type="Pfam" id="PF00535"/>
    </source>
</evidence>
<feature type="region of interest" description="Disordered" evidence="4">
    <location>
        <begin position="139"/>
        <end position="158"/>
    </location>
</feature>
<feature type="domain" description="Glycosyltransferase 2-like" evidence="5">
    <location>
        <begin position="4"/>
        <end position="179"/>
    </location>
</feature>
<evidence type="ECO:0000256" key="3">
    <source>
        <dbReference type="ARBA" id="ARBA00022679"/>
    </source>
</evidence>
<proteinExistence type="inferred from homology"/>
<dbReference type="CDD" id="cd04186">
    <property type="entry name" value="GT_2_like_c"/>
    <property type="match status" value="1"/>
</dbReference>
<accession>A0A1F5NQH1</accession>
<dbReference type="PANTHER" id="PTHR43179">
    <property type="entry name" value="RHAMNOSYLTRANSFERASE WBBL"/>
    <property type="match status" value="1"/>
</dbReference>
<dbReference type="Pfam" id="PF00535">
    <property type="entry name" value="Glycos_transf_2"/>
    <property type="match status" value="1"/>
</dbReference>
<keyword evidence="3" id="KW-0808">Transferase</keyword>
<evidence type="ECO:0000256" key="2">
    <source>
        <dbReference type="ARBA" id="ARBA00022676"/>
    </source>
</evidence>
<dbReference type="InterPro" id="IPR029044">
    <property type="entry name" value="Nucleotide-diphossugar_trans"/>
</dbReference>
<organism evidence="6 7">
    <name type="scientific">Candidatus Doudnabacteria bacterium RIFCSPHIGHO2_01_FULL_45_18</name>
    <dbReference type="NCBI Taxonomy" id="1817823"/>
    <lineage>
        <taxon>Bacteria</taxon>
        <taxon>Candidatus Doudnaibacteriota</taxon>
    </lineage>
</organism>
<evidence type="ECO:0000313" key="6">
    <source>
        <dbReference type="EMBL" id="OGE79823.1"/>
    </source>
</evidence>
<keyword evidence="2" id="KW-0328">Glycosyltransferase</keyword>
<dbReference type="SUPFAM" id="SSF53448">
    <property type="entry name" value="Nucleotide-diphospho-sugar transferases"/>
    <property type="match status" value="1"/>
</dbReference>
<dbReference type="PANTHER" id="PTHR43179:SF12">
    <property type="entry name" value="GALACTOFURANOSYLTRANSFERASE GLFT2"/>
    <property type="match status" value="1"/>
</dbReference>
<dbReference type="Proteomes" id="UP000176233">
    <property type="component" value="Unassembled WGS sequence"/>
</dbReference>
<gene>
    <name evidence="6" type="ORF">A2660_03250</name>
</gene>
<evidence type="ECO:0000313" key="7">
    <source>
        <dbReference type="Proteomes" id="UP000176233"/>
    </source>
</evidence>
<comment type="caution">
    <text evidence="6">The sequence shown here is derived from an EMBL/GenBank/DDBJ whole genome shotgun (WGS) entry which is preliminary data.</text>
</comment>
<dbReference type="AlphaFoldDB" id="A0A1F5NQH1"/>
<dbReference type="EMBL" id="MFEJ01000026">
    <property type="protein sequence ID" value="OGE79823.1"/>
    <property type="molecule type" value="Genomic_DNA"/>
</dbReference>
<reference evidence="6 7" key="1">
    <citation type="journal article" date="2016" name="Nat. Commun.">
        <title>Thousands of microbial genomes shed light on interconnected biogeochemical processes in an aquifer system.</title>
        <authorList>
            <person name="Anantharaman K."/>
            <person name="Brown C.T."/>
            <person name="Hug L.A."/>
            <person name="Sharon I."/>
            <person name="Castelle C.J."/>
            <person name="Probst A.J."/>
            <person name="Thomas B.C."/>
            <person name="Singh A."/>
            <person name="Wilkins M.J."/>
            <person name="Karaoz U."/>
            <person name="Brodie E.L."/>
            <person name="Williams K.H."/>
            <person name="Hubbard S.S."/>
            <person name="Banfield J.F."/>
        </authorList>
    </citation>
    <scope>NUCLEOTIDE SEQUENCE [LARGE SCALE GENOMIC DNA]</scope>
</reference>
<dbReference type="InterPro" id="IPR001173">
    <property type="entry name" value="Glyco_trans_2-like"/>
</dbReference>
<evidence type="ECO:0000256" key="1">
    <source>
        <dbReference type="ARBA" id="ARBA00006739"/>
    </source>
</evidence>
<dbReference type="GO" id="GO:0016757">
    <property type="term" value="F:glycosyltransferase activity"/>
    <property type="evidence" value="ECO:0007669"/>
    <property type="project" value="UniProtKB-KW"/>
</dbReference>
<name>A0A1F5NQH1_9BACT</name>
<sequence>MKVSVINVVYNTKKWMKLSFDAVFAQTHKDLEVFAVICANDDGGKEFLQQNYPNVKILDPGKNLGFAGGNNLAIKGSNGEFIQLVNPDLIMEPNYIEEMLKAFQDSKVAAATGKLLRYDFEKHEKTKIIDTTGVIMSSSGRARDRGQNEPDAGQFDTQTDVFGVSGAGPMYRKSALEKIKYQQEYFDEDFMAYWEDVDLSWRLNNSRYVHRYVPNAVAFHGRTAGQSQGGYSHLFKFIQHHQKLSSQVLRLNYKNHILMYLKNARHVWHPAFILRELVMFGYILIFETSTLKVVPELFRQIPKIWTKRKAALSR</sequence>
<comment type="similarity">
    <text evidence="1">Belongs to the glycosyltransferase 2 family.</text>
</comment>
<dbReference type="Gene3D" id="3.90.550.10">
    <property type="entry name" value="Spore Coat Polysaccharide Biosynthesis Protein SpsA, Chain A"/>
    <property type="match status" value="1"/>
</dbReference>
<protein>
    <recommendedName>
        <fullName evidence="5">Glycosyltransferase 2-like domain-containing protein</fullName>
    </recommendedName>
</protein>